<reference evidence="3 4" key="1">
    <citation type="submission" date="2023-08" db="EMBL/GenBank/DDBJ databases">
        <title>Black Yeasts Isolated from many extreme environments.</title>
        <authorList>
            <person name="Coleine C."/>
            <person name="Stajich J.E."/>
            <person name="Selbmann L."/>
        </authorList>
    </citation>
    <scope>NUCLEOTIDE SEQUENCE [LARGE SCALE GENOMIC DNA]</scope>
    <source>
        <strain evidence="3 4">CCFEE 5792</strain>
    </source>
</reference>
<proteinExistence type="predicted"/>
<gene>
    <name evidence="3" type="ORF">LTR84_007427</name>
</gene>
<keyword evidence="1" id="KW-0732">Signal</keyword>
<keyword evidence="4" id="KW-1185">Reference proteome</keyword>
<dbReference type="RefSeq" id="XP_064702249.1">
    <property type="nucleotide sequence ID" value="XM_064850980.1"/>
</dbReference>
<feature type="signal peptide" evidence="1">
    <location>
        <begin position="1"/>
        <end position="18"/>
    </location>
</feature>
<feature type="domain" description="NTF2-like" evidence="2">
    <location>
        <begin position="28"/>
        <end position="171"/>
    </location>
</feature>
<evidence type="ECO:0000313" key="4">
    <source>
        <dbReference type="Proteomes" id="UP001358417"/>
    </source>
</evidence>
<dbReference type="EMBL" id="JAVRRD010000029">
    <property type="protein sequence ID" value="KAK5046666.1"/>
    <property type="molecule type" value="Genomic_DNA"/>
</dbReference>
<dbReference type="GeneID" id="89975593"/>
<organism evidence="3 4">
    <name type="scientific">Exophiala bonariae</name>
    <dbReference type="NCBI Taxonomy" id="1690606"/>
    <lineage>
        <taxon>Eukaryota</taxon>
        <taxon>Fungi</taxon>
        <taxon>Dikarya</taxon>
        <taxon>Ascomycota</taxon>
        <taxon>Pezizomycotina</taxon>
        <taxon>Eurotiomycetes</taxon>
        <taxon>Chaetothyriomycetidae</taxon>
        <taxon>Chaetothyriales</taxon>
        <taxon>Herpotrichiellaceae</taxon>
        <taxon>Exophiala</taxon>
    </lineage>
</organism>
<dbReference type="Pfam" id="PF26534">
    <property type="entry name" value="NTF2_7"/>
    <property type="match status" value="1"/>
</dbReference>
<sequence>MHFSSLFSSAALLALASASVLPLTQRDNCIPAVTAHQIVDDFIKTLTEFDEKNAQNLLADAHFSDTSSSINFFTGAPLDGYTFPNKTAFIGGQGAQPPVDVKLIKMDSVTCDGIIAFRWVANFDKTIAKGINILYTKLVGTDPNVVGPKGYQIQTIFSEFNSATWNIGFGGTTTPPQQSAVLKM</sequence>
<evidence type="ECO:0000256" key="1">
    <source>
        <dbReference type="SAM" id="SignalP"/>
    </source>
</evidence>
<evidence type="ECO:0000259" key="2">
    <source>
        <dbReference type="Pfam" id="PF26534"/>
    </source>
</evidence>
<dbReference type="Proteomes" id="UP001358417">
    <property type="component" value="Unassembled WGS sequence"/>
</dbReference>
<evidence type="ECO:0000313" key="3">
    <source>
        <dbReference type="EMBL" id="KAK5046666.1"/>
    </source>
</evidence>
<dbReference type="InterPro" id="IPR058645">
    <property type="entry name" value="NTF2-like_dom_7"/>
</dbReference>
<feature type="chain" id="PRO_5043945219" description="NTF2-like domain-containing protein" evidence="1">
    <location>
        <begin position="19"/>
        <end position="184"/>
    </location>
</feature>
<comment type="caution">
    <text evidence="3">The sequence shown here is derived from an EMBL/GenBank/DDBJ whole genome shotgun (WGS) entry which is preliminary data.</text>
</comment>
<accession>A0AAV9MYL2</accession>
<protein>
    <recommendedName>
        <fullName evidence="2">NTF2-like domain-containing protein</fullName>
    </recommendedName>
</protein>
<name>A0AAV9MYL2_9EURO</name>
<dbReference type="AlphaFoldDB" id="A0AAV9MYL2"/>